<dbReference type="EMBL" id="LJJB01000013">
    <property type="protein sequence ID" value="KQL43897.1"/>
    <property type="molecule type" value="Genomic_DNA"/>
</dbReference>
<evidence type="ECO:0008006" key="10">
    <source>
        <dbReference type="Google" id="ProtNLM"/>
    </source>
</evidence>
<evidence type="ECO:0000256" key="1">
    <source>
        <dbReference type="ARBA" id="ARBA00008857"/>
    </source>
</evidence>
<dbReference type="InterPro" id="IPR010998">
    <property type="entry name" value="Integrase_recombinase_N"/>
</dbReference>
<dbReference type="Pfam" id="PF14657">
    <property type="entry name" value="Arm-DNA-bind_4"/>
    <property type="match status" value="1"/>
</dbReference>
<dbReference type="InterPro" id="IPR002104">
    <property type="entry name" value="Integrase_catalytic"/>
</dbReference>
<dbReference type="PROSITE" id="PS51900">
    <property type="entry name" value="CB"/>
    <property type="match status" value="1"/>
</dbReference>
<evidence type="ECO:0000259" key="6">
    <source>
        <dbReference type="PROSITE" id="PS51898"/>
    </source>
</evidence>
<comment type="similarity">
    <text evidence="1">Belongs to the 'phage' integrase family.</text>
</comment>
<feature type="domain" description="Core-binding (CB)" evidence="7">
    <location>
        <begin position="63"/>
        <end position="146"/>
    </location>
</feature>
<dbReference type="Pfam" id="PF14659">
    <property type="entry name" value="Phage_int_SAM_3"/>
    <property type="match status" value="1"/>
</dbReference>
<dbReference type="CDD" id="cd01189">
    <property type="entry name" value="INT_ICEBs1_C_like"/>
    <property type="match status" value="1"/>
</dbReference>
<dbReference type="RefSeq" id="WP_055746467.1">
    <property type="nucleotide sequence ID" value="NZ_LJJB01000013.1"/>
</dbReference>
<dbReference type="Gene3D" id="1.10.443.10">
    <property type="entry name" value="Intergrase catalytic core"/>
    <property type="match status" value="1"/>
</dbReference>
<keyword evidence="2" id="KW-0229">DNA integration</keyword>
<evidence type="ECO:0000313" key="8">
    <source>
        <dbReference type="EMBL" id="KQL43897.1"/>
    </source>
</evidence>
<keyword evidence="4" id="KW-0233">DNA recombination</keyword>
<dbReference type="InterPro" id="IPR004107">
    <property type="entry name" value="Integrase_SAM-like_N"/>
</dbReference>
<evidence type="ECO:0000256" key="2">
    <source>
        <dbReference type="ARBA" id="ARBA00022908"/>
    </source>
</evidence>
<dbReference type="InterPro" id="IPR050090">
    <property type="entry name" value="Tyrosine_recombinase_XerCD"/>
</dbReference>
<dbReference type="SUPFAM" id="SSF56349">
    <property type="entry name" value="DNA breaking-rejoining enzymes"/>
    <property type="match status" value="1"/>
</dbReference>
<dbReference type="InterPro" id="IPR013762">
    <property type="entry name" value="Integrase-like_cat_sf"/>
</dbReference>
<evidence type="ECO:0000256" key="4">
    <source>
        <dbReference type="ARBA" id="ARBA00023172"/>
    </source>
</evidence>
<dbReference type="PANTHER" id="PTHR30349">
    <property type="entry name" value="PHAGE INTEGRASE-RELATED"/>
    <property type="match status" value="1"/>
</dbReference>
<evidence type="ECO:0000313" key="9">
    <source>
        <dbReference type="Proteomes" id="UP000051063"/>
    </source>
</evidence>
<protein>
    <recommendedName>
        <fullName evidence="10">Integrase</fullName>
    </recommendedName>
</protein>
<dbReference type="PROSITE" id="PS51898">
    <property type="entry name" value="TYR_RECOMBINASE"/>
    <property type="match status" value="1"/>
</dbReference>
<dbReference type="Gene3D" id="1.10.150.130">
    <property type="match status" value="1"/>
</dbReference>
<keyword evidence="9" id="KW-1185">Reference proteome</keyword>
<dbReference type="PANTHER" id="PTHR30349:SF64">
    <property type="entry name" value="PROPHAGE INTEGRASE INTD-RELATED"/>
    <property type="match status" value="1"/>
</dbReference>
<name>A0ABR5N075_BRECH</name>
<dbReference type="InterPro" id="IPR044068">
    <property type="entry name" value="CB"/>
</dbReference>
<dbReference type="InterPro" id="IPR011010">
    <property type="entry name" value="DNA_brk_join_enz"/>
</dbReference>
<evidence type="ECO:0000259" key="7">
    <source>
        <dbReference type="PROSITE" id="PS51900"/>
    </source>
</evidence>
<comment type="caution">
    <text evidence="8">The sequence shown here is derived from an EMBL/GenBank/DDBJ whole genome shotgun (WGS) entry which is preliminary data.</text>
</comment>
<reference evidence="8 9" key="1">
    <citation type="submission" date="2015-09" db="EMBL/GenBank/DDBJ databases">
        <title>Genome sequencing project for genomic taxonomy and phylogenomics of Bacillus-like bacteria.</title>
        <authorList>
            <person name="Liu B."/>
            <person name="Wang J."/>
            <person name="Zhu Y."/>
            <person name="Liu G."/>
            <person name="Chen Q."/>
            <person name="Chen Z."/>
            <person name="Lan J."/>
            <person name="Che J."/>
            <person name="Ge C."/>
            <person name="Shi H."/>
            <person name="Pan Z."/>
            <person name="Liu X."/>
        </authorList>
    </citation>
    <scope>NUCLEOTIDE SEQUENCE [LARGE SCALE GENOMIC DNA]</scope>
    <source>
        <strain evidence="8 9">DSM 8552</strain>
    </source>
</reference>
<evidence type="ECO:0000256" key="5">
    <source>
        <dbReference type="PROSITE-ProRule" id="PRU01248"/>
    </source>
</evidence>
<sequence length="358" mass="41343">MQKPYVIKRGNTWYYRITIGKTPEGKRITKSKGGFRTKREALQAGNELLVLVKNGYYNEYSQMPFGEFMEQFLIDKKLRVRPSTLSYYTWAIQKHIIPALGHIPLGKLKPFSLQNFYNKLAAEDKMSSINRRKIHTLIKAALNKAVRWELLDRNVANMLDAPREEKNEIKVWDTQQARRFLSAAVGYSYYLAFLLALTCGARQGEILGLRWKDVDFNNRNISIVQTLSHDGKQFNSAPKTKTGRRTISLPTKVMEELNLWKDAPDCLVVQSKERTPINPRNLNRQFKIIIEKANLPDIRFHDLRHTHATLLLLQGVHPKIVAERLGHANTRMTLDTYSHLFPNMQRDAADAFGKAFFA</sequence>
<gene>
    <name evidence="8" type="ORF">AN963_20770</name>
</gene>
<dbReference type="Proteomes" id="UP000051063">
    <property type="component" value="Unassembled WGS sequence"/>
</dbReference>
<dbReference type="Pfam" id="PF00589">
    <property type="entry name" value="Phage_integrase"/>
    <property type="match status" value="1"/>
</dbReference>
<dbReference type="InterPro" id="IPR028259">
    <property type="entry name" value="AP2-like_int_N"/>
</dbReference>
<proteinExistence type="inferred from homology"/>
<evidence type="ECO:0000256" key="3">
    <source>
        <dbReference type="ARBA" id="ARBA00023125"/>
    </source>
</evidence>
<feature type="domain" description="Tyr recombinase" evidence="6">
    <location>
        <begin position="167"/>
        <end position="350"/>
    </location>
</feature>
<accession>A0ABR5N075</accession>
<organism evidence="8 9">
    <name type="scientific">Brevibacillus choshinensis</name>
    <dbReference type="NCBI Taxonomy" id="54911"/>
    <lineage>
        <taxon>Bacteria</taxon>
        <taxon>Bacillati</taxon>
        <taxon>Bacillota</taxon>
        <taxon>Bacilli</taxon>
        <taxon>Bacillales</taxon>
        <taxon>Paenibacillaceae</taxon>
        <taxon>Brevibacillus</taxon>
    </lineage>
</organism>
<keyword evidence="3 5" id="KW-0238">DNA-binding</keyword>